<protein>
    <recommendedName>
        <fullName evidence="4">Pre-mRNA-splicing factor 38B</fullName>
    </recommendedName>
</protein>
<feature type="region of interest" description="Disordered" evidence="1">
    <location>
        <begin position="82"/>
        <end position="306"/>
    </location>
</feature>
<proteinExistence type="predicted"/>
<comment type="caution">
    <text evidence="2">The sequence shown here is derived from an EMBL/GenBank/DDBJ whole genome shotgun (WGS) entry which is preliminary data.</text>
</comment>
<dbReference type="PANTHER" id="PTHR40132">
    <property type="entry name" value="PRE-MRNA-SPLICING FACTOR 38B"/>
    <property type="match status" value="1"/>
</dbReference>
<feature type="compositionally biased region" description="Basic and acidic residues" evidence="1">
    <location>
        <begin position="143"/>
        <end position="152"/>
    </location>
</feature>
<gene>
    <name evidence="2" type="ORF">AAFC00_000294</name>
</gene>
<feature type="region of interest" description="Disordered" evidence="1">
    <location>
        <begin position="21"/>
        <end position="45"/>
    </location>
</feature>
<dbReference type="RefSeq" id="XP_069200112.1">
    <property type="nucleotide sequence ID" value="XM_069342446.1"/>
</dbReference>
<keyword evidence="3" id="KW-1185">Reference proteome</keyword>
<feature type="compositionally biased region" description="Polar residues" evidence="1">
    <location>
        <begin position="274"/>
        <end position="288"/>
    </location>
</feature>
<feature type="compositionally biased region" description="Basic residues" evidence="1">
    <location>
        <begin position="196"/>
        <end position="211"/>
    </location>
</feature>
<dbReference type="GeneID" id="95973997"/>
<feature type="compositionally biased region" description="Acidic residues" evidence="1">
    <location>
        <begin position="292"/>
        <end position="306"/>
    </location>
</feature>
<feature type="compositionally biased region" description="Basic and acidic residues" evidence="1">
    <location>
        <begin position="212"/>
        <end position="224"/>
    </location>
</feature>
<accession>A0ABR3PCE9</accession>
<dbReference type="Proteomes" id="UP001562354">
    <property type="component" value="Unassembled WGS sequence"/>
</dbReference>
<reference evidence="2 3" key="1">
    <citation type="submission" date="2024-07" db="EMBL/GenBank/DDBJ databases">
        <title>Draft sequence of the Neodothiora populina.</title>
        <authorList>
            <person name="Drown D.D."/>
            <person name="Schuette U.S."/>
            <person name="Buechlein A.B."/>
            <person name="Rusch D.R."/>
            <person name="Winton L.W."/>
            <person name="Adams G.A."/>
        </authorList>
    </citation>
    <scope>NUCLEOTIDE SEQUENCE [LARGE SCALE GENOMIC DNA]</scope>
    <source>
        <strain evidence="2 3">CPC 39397</strain>
    </source>
</reference>
<sequence length="398" mass="45324">MPGDDYSDDFVAELLKRNAKANSSAATNLGLGSLSSKRPNGSAALKPNTRFLKNLIRDTDTHNAALLAREAEESRARLNKLREQERVQRRAAANNKARPEQRLYSARARYDGTGPAMPPPTKRRRVSEDEVEESKTKRKHPSSRHDDETDTKRSHRRRSRSRSPESVSRRSGHQTKRRTRERSRSRTSSPVDRDRHRGHRHHHHHHHHHRNSHSDRSESQERSKTTRRTTRSSASPEASKSHRRRHSPASDSDPLEAILGPAPPPPIRSKGRGTLNSSTIDTHFSSNYDPTQDQDPDDVDLDGIAGDDWDNALEALRDRNKWRQQGADRLRAAGFTDEEVRKWSSQKVDPTTGERVMDDADVRWNKAGEGREWDRGKVMDQDEGTVSVAPEWGRLRGT</sequence>
<evidence type="ECO:0008006" key="4">
    <source>
        <dbReference type="Google" id="ProtNLM"/>
    </source>
</evidence>
<dbReference type="PANTHER" id="PTHR40132:SF1">
    <property type="entry name" value="PRE-MRNA-SPLICING FACTOR 38B"/>
    <property type="match status" value="1"/>
</dbReference>
<name>A0ABR3PCE9_9PEZI</name>
<organism evidence="2 3">
    <name type="scientific">Neodothiora populina</name>
    <dbReference type="NCBI Taxonomy" id="2781224"/>
    <lineage>
        <taxon>Eukaryota</taxon>
        <taxon>Fungi</taxon>
        <taxon>Dikarya</taxon>
        <taxon>Ascomycota</taxon>
        <taxon>Pezizomycotina</taxon>
        <taxon>Dothideomycetes</taxon>
        <taxon>Dothideomycetidae</taxon>
        <taxon>Dothideales</taxon>
        <taxon>Dothioraceae</taxon>
        <taxon>Neodothiora</taxon>
    </lineage>
</organism>
<evidence type="ECO:0000313" key="2">
    <source>
        <dbReference type="EMBL" id="KAL1303837.1"/>
    </source>
</evidence>
<evidence type="ECO:0000313" key="3">
    <source>
        <dbReference type="Proteomes" id="UP001562354"/>
    </source>
</evidence>
<dbReference type="EMBL" id="JBFMKM010000009">
    <property type="protein sequence ID" value="KAL1303837.1"/>
    <property type="molecule type" value="Genomic_DNA"/>
</dbReference>
<feature type="compositionally biased region" description="Basic residues" evidence="1">
    <location>
        <begin position="170"/>
        <end position="185"/>
    </location>
</feature>
<evidence type="ECO:0000256" key="1">
    <source>
        <dbReference type="SAM" id="MobiDB-lite"/>
    </source>
</evidence>